<feature type="compositionally biased region" description="Polar residues" evidence="1">
    <location>
        <begin position="378"/>
        <end position="387"/>
    </location>
</feature>
<dbReference type="EMBL" id="JAPEVG010000290">
    <property type="protein sequence ID" value="KAJ8469433.1"/>
    <property type="molecule type" value="Genomic_DNA"/>
</dbReference>
<keyword evidence="3" id="KW-1185">Reference proteome</keyword>
<feature type="compositionally biased region" description="Low complexity" evidence="1">
    <location>
        <begin position="368"/>
        <end position="377"/>
    </location>
</feature>
<reference evidence="2" key="1">
    <citation type="submission" date="2022-11" db="EMBL/GenBank/DDBJ databases">
        <title>Genome Sequence of Cubamyces cubensis.</title>
        <authorList>
            <person name="Buettner E."/>
        </authorList>
    </citation>
    <scope>NUCLEOTIDE SEQUENCE</scope>
    <source>
        <strain evidence="2">MPL-01</strain>
    </source>
</reference>
<dbReference type="Proteomes" id="UP001215151">
    <property type="component" value="Unassembled WGS sequence"/>
</dbReference>
<feature type="compositionally biased region" description="Basic and acidic residues" evidence="1">
    <location>
        <begin position="232"/>
        <end position="250"/>
    </location>
</feature>
<evidence type="ECO:0000313" key="2">
    <source>
        <dbReference type="EMBL" id="KAJ8469433.1"/>
    </source>
</evidence>
<gene>
    <name evidence="2" type="ORF">ONZ51_g9006</name>
</gene>
<proteinExistence type="predicted"/>
<feature type="region of interest" description="Disordered" evidence="1">
    <location>
        <begin position="145"/>
        <end position="184"/>
    </location>
</feature>
<feature type="compositionally biased region" description="Basic and acidic residues" evidence="1">
    <location>
        <begin position="406"/>
        <end position="467"/>
    </location>
</feature>
<sequence>MSFVPGSSRNPTSVRAIQGTKPGLLDSTQPGRLLRTPGSTLSFAAFDPLTASGSGASHSRKRYDPEPARPKRIVIETPPCGRGQSRWRFVPRARRAPGVEDEGVWPRRVIICGEPYICSEDQWDIYKLDPAYDCYIPKWPGDPQITRKEPQLQESSPFAEDTRKRRPSPSLETEGETSPKMHKRFRKVVSLVTDEEGTEFESATESDDEDEVEEIVAEEFAAGAHQNYGTKPTKDRRKESRRKEQREKLKANFTSSSFESRRSKTPDIVDLTMEDDSPPLESTTNGTSAGLPKRKVFLSEDLLEDDVHRPSKKPRTQQPSSRSTSQRKRERERQRMAQSEFRERMKEHREQQLWEEIFADAFRPAPNGSQSSSSGSSVDNENVNGAHTATGADHSLDEEEAQRLAAIEESRRKLAELERDRPIWEEEARKRAAREREEEEKRRARRTEEERRAAAAAAEEERKRQRAEAAAAEAERLARAEKERLARELEARRRRERERWSWGPWTTARAIERYKTLSEEFDAAKFTPQNPVMFETIPWPVLQSPVTLRVEDIEWSAVEDFFAAARRHMRAQDYKVLVEKSHKRFHPDRWRARGVLKSVEDEELRGCWEVAANTVAQALTPIWREIRG</sequence>
<feature type="region of interest" description="Disordered" evidence="1">
    <location>
        <begin position="219"/>
        <end position="467"/>
    </location>
</feature>
<organism evidence="2 3">
    <name type="scientific">Trametes cubensis</name>
    <dbReference type="NCBI Taxonomy" id="1111947"/>
    <lineage>
        <taxon>Eukaryota</taxon>
        <taxon>Fungi</taxon>
        <taxon>Dikarya</taxon>
        <taxon>Basidiomycota</taxon>
        <taxon>Agaricomycotina</taxon>
        <taxon>Agaricomycetes</taxon>
        <taxon>Polyporales</taxon>
        <taxon>Polyporaceae</taxon>
        <taxon>Trametes</taxon>
    </lineage>
</organism>
<protein>
    <submittedName>
        <fullName evidence="2">Uncharacterized protein</fullName>
    </submittedName>
</protein>
<feature type="compositionally biased region" description="Basic and acidic residues" evidence="1">
    <location>
        <begin position="327"/>
        <end position="352"/>
    </location>
</feature>
<feature type="compositionally biased region" description="Polar residues" evidence="1">
    <location>
        <begin position="1"/>
        <end position="15"/>
    </location>
</feature>
<dbReference type="AlphaFoldDB" id="A0AAD7X8R2"/>
<accession>A0AAD7X8R2</accession>
<evidence type="ECO:0000313" key="3">
    <source>
        <dbReference type="Proteomes" id="UP001215151"/>
    </source>
</evidence>
<evidence type="ECO:0000256" key="1">
    <source>
        <dbReference type="SAM" id="MobiDB-lite"/>
    </source>
</evidence>
<name>A0AAD7X8R2_9APHY</name>
<feature type="region of interest" description="Disordered" evidence="1">
    <location>
        <begin position="1"/>
        <end position="31"/>
    </location>
</feature>
<comment type="caution">
    <text evidence="2">The sequence shown here is derived from an EMBL/GenBank/DDBJ whole genome shotgun (WGS) entry which is preliminary data.</text>
</comment>